<name>V2UR05_9GAMM</name>
<reference evidence="1 2" key="1">
    <citation type="submission" date="2013-10" db="EMBL/GenBank/DDBJ databases">
        <title>The Genome Sequence of Acinetobacter brisouii CIP 110357.</title>
        <authorList>
            <consortium name="The Broad Institute Genomics Platform"/>
            <consortium name="The Broad Institute Genome Sequencing Center for Infectious Disease"/>
            <person name="Cerqueira G."/>
            <person name="Feldgarden M."/>
            <person name="Courvalin P."/>
            <person name="Grillot-Courvalin C."/>
            <person name="Clermont D."/>
            <person name="Rocha E."/>
            <person name="Yoon E.-J."/>
            <person name="Nemec A."/>
            <person name="Young S.K."/>
            <person name="Zeng Q."/>
            <person name="Gargeya S."/>
            <person name="Fitzgerald M."/>
            <person name="Abouelleil A."/>
            <person name="Alvarado L."/>
            <person name="Berlin A.M."/>
            <person name="Chapman S.B."/>
            <person name="Gainer-Dewar J."/>
            <person name="Goldberg J."/>
            <person name="Gnerre S."/>
            <person name="Griggs A."/>
            <person name="Gujja S."/>
            <person name="Hansen M."/>
            <person name="Howarth C."/>
            <person name="Imamovic A."/>
            <person name="Ireland A."/>
            <person name="Larimer J."/>
            <person name="McCowan C."/>
            <person name="Murphy C."/>
            <person name="Pearson M."/>
            <person name="Poon T.W."/>
            <person name="Priest M."/>
            <person name="Roberts A."/>
            <person name="Saif S."/>
            <person name="Shea T."/>
            <person name="Sykes S."/>
            <person name="Wortman J."/>
            <person name="Nusbaum C."/>
            <person name="Birren B."/>
        </authorList>
    </citation>
    <scope>NUCLEOTIDE SEQUENCE [LARGE SCALE GENOMIC DNA]</scope>
    <source>
        <strain evidence="1 2">CIP 110357</strain>
    </source>
</reference>
<dbReference type="AlphaFoldDB" id="V2UR05"/>
<protein>
    <submittedName>
        <fullName evidence="1">Uncharacterized protein</fullName>
    </submittedName>
</protein>
<gene>
    <name evidence="1" type="ORF">P255_00558</name>
</gene>
<dbReference type="OrthoDB" id="1425096at2"/>
<comment type="caution">
    <text evidence="1">The sequence shown here is derived from an EMBL/GenBank/DDBJ whole genome shotgun (WGS) entry which is preliminary data.</text>
</comment>
<dbReference type="PATRIC" id="fig|1341683.3.peg.554"/>
<dbReference type="STRING" id="396323.VH98_10695"/>
<sequence length="216" mass="26045">MYLLEEIFKKHKHLYSVNFNLRMQRGLSWLRKAKELDDDADLRFVSLWIAFNAIYVENLQDVFDEDQQHLRQFLLRLYQLDQEHRIEHCVWERCSQAITDWSNNPYVYQKLWDFQNQDIDEQSWKVHFQADQQRVQHAVAHRNTVELLLIIFDRLFTLHNQVMHGGSTCNSVLMRKHLNTASQILMTLLSQFMLVLLEHGQALDWKKPFYPVIQVC</sequence>
<accession>V2UR05</accession>
<evidence type="ECO:0000313" key="1">
    <source>
        <dbReference type="EMBL" id="ESK52407.1"/>
    </source>
</evidence>
<keyword evidence="2" id="KW-1185">Reference proteome</keyword>
<evidence type="ECO:0000313" key="2">
    <source>
        <dbReference type="Proteomes" id="UP000018418"/>
    </source>
</evidence>
<dbReference type="Proteomes" id="UP000018418">
    <property type="component" value="Unassembled WGS sequence"/>
</dbReference>
<proteinExistence type="predicted"/>
<dbReference type="EMBL" id="AYEU01000003">
    <property type="protein sequence ID" value="ESK52407.1"/>
    <property type="molecule type" value="Genomic_DNA"/>
</dbReference>
<organism evidence="1 2">
    <name type="scientific">Acinetobacter brisouii CIP 110357</name>
    <dbReference type="NCBI Taxonomy" id="1341683"/>
    <lineage>
        <taxon>Bacteria</taxon>
        <taxon>Pseudomonadati</taxon>
        <taxon>Pseudomonadota</taxon>
        <taxon>Gammaproteobacteria</taxon>
        <taxon>Moraxellales</taxon>
        <taxon>Moraxellaceae</taxon>
        <taxon>Acinetobacter</taxon>
    </lineage>
</organism>
<dbReference type="HOGENOM" id="CLU_091717_0_0_6"/>